<organism evidence="2 3">
    <name type="scientific">Mikania micrantha</name>
    <name type="common">bitter vine</name>
    <dbReference type="NCBI Taxonomy" id="192012"/>
    <lineage>
        <taxon>Eukaryota</taxon>
        <taxon>Viridiplantae</taxon>
        <taxon>Streptophyta</taxon>
        <taxon>Embryophyta</taxon>
        <taxon>Tracheophyta</taxon>
        <taxon>Spermatophyta</taxon>
        <taxon>Magnoliopsida</taxon>
        <taxon>eudicotyledons</taxon>
        <taxon>Gunneridae</taxon>
        <taxon>Pentapetalae</taxon>
        <taxon>asterids</taxon>
        <taxon>campanulids</taxon>
        <taxon>Asterales</taxon>
        <taxon>Asteraceae</taxon>
        <taxon>Asteroideae</taxon>
        <taxon>Heliantheae alliance</taxon>
        <taxon>Eupatorieae</taxon>
        <taxon>Mikania</taxon>
    </lineage>
</organism>
<evidence type="ECO:0000256" key="1">
    <source>
        <dbReference type="SAM" id="MobiDB-lite"/>
    </source>
</evidence>
<evidence type="ECO:0000313" key="3">
    <source>
        <dbReference type="Proteomes" id="UP000326396"/>
    </source>
</evidence>
<accession>A0A5N6M8W2</accession>
<gene>
    <name evidence="2" type="ORF">E3N88_32584</name>
</gene>
<dbReference type="AlphaFoldDB" id="A0A5N6M8W2"/>
<name>A0A5N6M8W2_9ASTR</name>
<reference evidence="2 3" key="1">
    <citation type="submission" date="2019-05" db="EMBL/GenBank/DDBJ databases">
        <title>Mikania micrantha, genome provides insights into the molecular mechanism of rapid growth.</title>
        <authorList>
            <person name="Liu B."/>
        </authorList>
    </citation>
    <scope>NUCLEOTIDE SEQUENCE [LARGE SCALE GENOMIC DNA]</scope>
    <source>
        <strain evidence="2">NLD-2019</strain>
        <tissue evidence="2">Leaf</tissue>
    </source>
</reference>
<sequence length="104" mass="12159">MCRRSLAPPPPLFRNKGLLWWNGWIKTVQRQLPWKRAVVVVDQTEEDCAEIGSDSVNLERRILNEEERRLESGSHRTHRRYLAGRRTTAPDVNRETTKAPPQKT</sequence>
<protein>
    <submittedName>
        <fullName evidence="2">Uncharacterized protein</fullName>
    </submittedName>
</protein>
<feature type="region of interest" description="Disordered" evidence="1">
    <location>
        <begin position="69"/>
        <end position="104"/>
    </location>
</feature>
<proteinExistence type="predicted"/>
<dbReference type="Proteomes" id="UP000326396">
    <property type="component" value="Linkage Group LG6"/>
</dbReference>
<dbReference type="EMBL" id="SZYD01000016">
    <property type="protein sequence ID" value="KAD3337064.1"/>
    <property type="molecule type" value="Genomic_DNA"/>
</dbReference>
<keyword evidence="3" id="KW-1185">Reference proteome</keyword>
<evidence type="ECO:0000313" key="2">
    <source>
        <dbReference type="EMBL" id="KAD3337064.1"/>
    </source>
</evidence>
<comment type="caution">
    <text evidence="2">The sequence shown here is derived from an EMBL/GenBank/DDBJ whole genome shotgun (WGS) entry which is preliminary data.</text>
</comment>